<dbReference type="PANTHER" id="PTHR10963:SF24">
    <property type="entry name" value="GLYCOSIDASE C21B10.07-RELATED"/>
    <property type="match status" value="1"/>
</dbReference>
<dbReference type="Pfam" id="PF26113">
    <property type="entry name" value="GH16_XgeA"/>
    <property type="match status" value="2"/>
</dbReference>
<keyword evidence="1" id="KW-1133">Transmembrane helix</keyword>
<dbReference type="EMBL" id="JARKIB010000001">
    <property type="protein sequence ID" value="KAJ7786340.1"/>
    <property type="molecule type" value="Genomic_DNA"/>
</dbReference>
<dbReference type="InterPro" id="IPR050546">
    <property type="entry name" value="Glycosyl_Hydrlase_16"/>
</dbReference>
<keyword evidence="3" id="KW-0378">Hydrolase</keyword>
<dbReference type="SUPFAM" id="SSF49899">
    <property type="entry name" value="Concanavalin A-like lectins/glucanases"/>
    <property type="match status" value="1"/>
</dbReference>
<name>A0AAD7KIC7_9AGAR</name>
<evidence type="ECO:0000313" key="3">
    <source>
        <dbReference type="EMBL" id="KAJ7786340.1"/>
    </source>
</evidence>
<evidence type="ECO:0000256" key="2">
    <source>
        <dbReference type="SAM" id="SignalP"/>
    </source>
</evidence>
<accession>A0AAD7KIC7</accession>
<keyword evidence="1" id="KW-0812">Transmembrane</keyword>
<evidence type="ECO:0000256" key="1">
    <source>
        <dbReference type="SAM" id="Phobius"/>
    </source>
</evidence>
<dbReference type="PANTHER" id="PTHR10963">
    <property type="entry name" value="GLYCOSYL HYDROLASE-RELATED"/>
    <property type="match status" value="1"/>
</dbReference>
<dbReference type="Gene3D" id="2.60.120.200">
    <property type="match status" value="2"/>
</dbReference>
<evidence type="ECO:0000313" key="4">
    <source>
        <dbReference type="Proteomes" id="UP001215598"/>
    </source>
</evidence>
<organism evidence="3 4">
    <name type="scientific">Mycena metata</name>
    <dbReference type="NCBI Taxonomy" id="1033252"/>
    <lineage>
        <taxon>Eukaryota</taxon>
        <taxon>Fungi</taxon>
        <taxon>Dikarya</taxon>
        <taxon>Basidiomycota</taxon>
        <taxon>Agaricomycotina</taxon>
        <taxon>Agaricomycetes</taxon>
        <taxon>Agaricomycetidae</taxon>
        <taxon>Agaricales</taxon>
        <taxon>Marasmiineae</taxon>
        <taxon>Mycenaceae</taxon>
        <taxon>Mycena</taxon>
    </lineage>
</organism>
<feature type="signal peptide" evidence="2">
    <location>
        <begin position="1"/>
        <end position="18"/>
    </location>
</feature>
<keyword evidence="4" id="KW-1185">Reference proteome</keyword>
<dbReference type="AlphaFoldDB" id="A0AAD7KIC7"/>
<dbReference type="InterPro" id="IPR013320">
    <property type="entry name" value="ConA-like_dom_sf"/>
</dbReference>
<gene>
    <name evidence="3" type="ORF">B0H16DRAFT_1708528</name>
</gene>
<feature type="chain" id="PRO_5041970825" evidence="2">
    <location>
        <begin position="19"/>
        <end position="371"/>
    </location>
</feature>
<protein>
    <submittedName>
        <fullName evidence="3">Glycoside hydrolase family 16 protein</fullName>
    </submittedName>
</protein>
<sequence length="371" mass="40253">MIHELFLLLSTVVQPSLAFPKLTGKDPLGLRAFTHIWPRHSATSNLATTSSGADFLWLSQDDYSGPSFFDNFTFFTDSDPTSGTVHYVNQTDAFANGLAFFNETDGTVGMKGDDTTWLPEGQNRSSVRITSNPQYNTGLFILDLNRAPWGCGVWPAFCNYIPPMTVLQYSHPTAQGRLEEVNGPSYAFISASRARDRAPIATGNLAGNAGCGITEWSKASYGPFFDEQGGGVFAMKWDETGIAVWSFYRSAIPNDITIGSPDPANWGVPVASLAPEACDPLTNFVNHSIVFDITFCGDWAGNSYATSGCPGSCSTRLMDPTNFVNASWSINSLKVYKKQTITSTVSPAIALHVSVLWLSVSVLSSFVMYLS</sequence>
<dbReference type="Proteomes" id="UP001215598">
    <property type="component" value="Unassembled WGS sequence"/>
</dbReference>
<feature type="transmembrane region" description="Helical" evidence="1">
    <location>
        <begin position="349"/>
        <end position="370"/>
    </location>
</feature>
<reference evidence="3" key="1">
    <citation type="submission" date="2023-03" db="EMBL/GenBank/DDBJ databases">
        <title>Massive genome expansion in bonnet fungi (Mycena s.s.) driven by repeated elements and novel gene families across ecological guilds.</title>
        <authorList>
            <consortium name="Lawrence Berkeley National Laboratory"/>
            <person name="Harder C.B."/>
            <person name="Miyauchi S."/>
            <person name="Viragh M."/>
            <person name="Kuo A."/>
            <person name="Thoen E."/>
            <person name="Andreopoulos B."/>
            <person name="Lu D."/>
            <person name="Skrede I."/>
            <person name="Drula E."/>
            <person name="Henrissat B."/>
            <person name="Morin E."/>
            <person name="Kohler A."/>
            <person name="Barry K."/>
            <person name="LaButti K."/>
            <person name="Morin E."/>
            <person name="Salamov A."/>
            <person name="Lipzen A."/>
            <person name="Mereny Z."/>
            <person name="Hegedus B."/>
            <person name="Baldrian P."/>
            <person name="Stursova M."/>
            <person name="Weitz H."/>
            <person name="Taylor A."/>
            <person name="Grigoriev I.V."/>
            <person name="Nagy L.G."/>
            <person name="Martin F."/>
            <person name="Kauserud H."/>
        </authorList>
    </citation>
    <scope>NUCLEOTIDE SEQUENCE</scope>
    <source>
        <strain evidence="3">CBHHK182m</strain>
    </source>
</reference>
<keyword evidence="2" id="KW-0732">Signal</keyword>
<keyword evidence="1" id="KW-0472">Membrane</keyword>
<comment type="caution">
    <text evidence="3">The sequence shown here is derived from an EMBL/GenBank/DDBJ whole genome shotgun (WGS) entry which is preliminary data.</text>
</comment>
<dbReference type="GO" id="GO:0009251">
    <property type="term" value="P:glucan catabolic process"/>
    <property type="evidence" value="ECO:0007669"/>
    <property type="project" value="TreeGrafter"/>
</dbReference>
<proteinExistence type="predicted"/>
<dbReference type="GO" id="GO:0016787">
    <property type="term" value="F:hydrolase activity"/>
    <property type="evidence" value="ECO:0007669"/>
    <property type="project" value="UniProtKB-KW"/>
</dbReference>